<reference evidence="1 2" key="1">
    <citation type="journal article" date="2014" name="PLoS Genet.">
        <title>Phylogenetically driven sequencing of extremely halophilic archaea reveals strategies for static and dynamic osmo-response.</title>
        <authorList>
            <person name="Becker E.A."/>
            <person name="Seitzer P.M."/>
            <person name="Tritt A."/>
            <person name="Larsen D."/>
            <person name="Krusor M."/>
            <person name="Yao A.I."/>
            <person name="Wu D."/>
            <person name="Madern D."/>
            <person name="Eisen J.A."/>
            <person name="Darling A.E."/>
            <person name="Facciotti M.T."/>
        </authorList>
    </citation>
    <scope>NUCLEOTIDE SEQUENCE [LARGE SCALE GENOMIC DNA]</scope>
    <source>
        <strain evidence="1 2">DSM 3751</strain>
    </source>
</reference>
<dbReference type="OrthoDB" id="203500at2157"/>
<protein>
    <submittedName>
        <fullName evidence="1">Uncharacterized protein</fullName>
    </submittedName>
</protein>
<dbReference type="Proteomes" id="UP000011618">
    <property type="component" value="Unassembled WGS sequence"/>
</dbReference>
<dbReference type="EMBL" id="AOII01000099">
    <property type="protein sequence ID" value="ELY73271.1"/>
    <property type="molecule type" value="Genomic_DNA"/>
</dbReference>
<name>L9YHU0_9EURY</name>
<dbReference type="PATRIC" id="fig|1227495.3.peg.3554"/>
<accession>L9YHU0</accession>
<comment type="caution">
    <text evidence="1">The sequence shown here is derived from an EMBL/GenBank/DDBJ whole genome shotgun (WGS) entry which is preliminary data.</text>
</comment>
<gene>
    <name evidence="1" type="ORF">C487_17755</name>
</gene>
<organism evidence="1 2">
    <name type="scientific">Natrinema pallidum DSM 3751</name>
    <dbReference type="NCBI Taxonomy" id="1227495"/>
    <lineage>
        <taxon>Archaea</taxon>
        <taxon>Methanobacteriati</taxon>
        <taxon>Methanobacteriota</taxon>
        <taxon>Stenosarchaea group</taxon>
        <taxon>Halobacteria</taxon>
        <taxon>Halobacteriales</taxon>
        <taxon>Natrialbaceae</taxon>
        <taxon>Natrinema</taxon>
    </lineage>
</organism>
<proteinExistence type="predicted"/>
<sequence length="104" mass="11751">MSFSKPSNLDPVEYNEQIEKLTALKSALASTRCVESFDVNLSKNGRIRGRVSLRHSETFHEFNDLLLDHPVRVISLTSEDRVEDAPDGGKRQAVEIRVVILETQ</sequence>
<evidence type="ECO:0000313" key="1">
    <source>
        <dbReference type="EMBL" id="ELY73271.1"/>
    </source>
</evidence>
<evidence type="ECO:0000313" key="2">
    <source>
        <dbReference type="Proteomes" id="UP000011618"/>
    </source>
</evidence>
<dbReference type="AlphaFoldDB" id="L9YHU0"/>